<dbReference type="AlphaFoldDB" id="F8NJ60"/>
<dbReference type="RefSeq" id="XP_007312692.1">
    <property type="nucleotide sequence ID" value="XM_007312630.1"/>
</dbReference>
<dbReference type="RefSeq" id="XP_007321563.1">
    <property type="nucleotide sequence ID" value="XM_007321501.1"/>
</dbReference>
<dbReference type="KEGG" id="sla:SERLADRAFT_391080"/>
<dbReference type="EMBL" id="GL945434">
    <property type="protein sequence ID" value="EGO25012.1"/>
    <property type="molecule type" value="Genomic_DNA"/>
</dbReference>
<dbReference type="KEGG" id="sla:SERLADRAFT_376047"/>
<evidence type="ECO:0000313" key="5">
    <source>
        <dbReference type="EMBL" id="EGO30808.1"/>
    </source>
</evidence>
<dbReference type="RefSeq" id="XP_007313786.1">
    <property type="nucleotide sequence ID" value="XM_007313724.1"/>
</dbReference>
<protein>
    <submittedName>
        <fullName evidence="4">Uncharacterized protein</fullName>
    </submittedName>
</protein>
<dbReference type="GeneID" id="18811884"/>
<dbReference type="HOGENOM" id="CLU_2962328_0_0_1"/>
<dbReference type="GeneID" id="18810625"/>
<reference evidence="6" key="1">
    <citation type="journal article" date="2011" name="Science">
        <title>The plant cell wall-decomposing machinery underlies the functional diversity of forest fungi.</title>
        <authorList>
            <person name="Eastwood D.C."/>
            <person name="Floudas D."/>
            <person name="Binder M."/>
            <person name="Majcherczyk A."/>
            <person name="Schneider P."/>
            <person name="Aerts A."/>
            <person name="Asiegbu F.O."/>
            <person name="Baker S.E."/>
            <person name="Barry K."/>
            <person name="Bendiksby M."/>
            <person name="Blumentritt M."/>
            <person name="Coutinho P.M."/>
            <person name="Cullen D."/>
            <person name="de Vries R.P."/>
            <person name="Gathman A."/>
            <person name="Goodell B."/>
            <person name="Henrissat B."/>
            <person name="Ihrmark K."/>
            <person name="Kauserud H."/>
            <person name="Kohler A."/>
            <person name="LaButti K."/>
            <person name="Lapidus A."/>
            <person name="Lavin J.L."/>
            <person name="Lee Y.-H."/>
            <person name="Lindquist E."/>
            <person name="Lilly W."/>
            <person name="Lucas S."/>
            <person name="Morin E."/>
            <person name="Murat C."/>
            <person name="Oguiza J.A."/>
            <person name="Park J."/>
            <person name="Pisabarro A.G."/>
            <person name="Riley R."/>
            <person name="Rosling A."/>
            <person name="Salamov A."/>
            <person name="Schmidt O."/>
            <person name="Schmutz J."/>
            <person name="Skrede I."/>
            <person name="Stenlid J."/>
            <person name="Wiebenga A."/>
            <person name="Xie X."/>
            <person name="Kuees U."/>
            <person name="Hibbett D.S."/>
            <person name="Hoffmeister D."/>
            <person name="Hoegberg N."/>
            <person name="Martin F."/>
            <person name="Grigoriev I.V."/>
            <person name="Watkinson S.C."/>
        </authorList>
    </citation>
    <scope>NUCLEOTIDE SEQUENCE [LARGE SCALE GENOMIC DNA]</scope>
    <source>
        <strain evidence="6">S7.9</strain>
    </source>
</reference>
<name>F8NJ60_SERL9</name>
<evidence type="ECO:0000313" key="2">
    <source>
        <dbReference type="EMBL" id="EGO21777.1"/>
    </source>
</evidence>
<evidence type="ECO:0000313" key="6">
    <source>
        <dbReference type="Proteomes" id="UP000008064"/>
    </source>
</evidence>
<dbReference type="KEGG" id="sla:SERLADRAFT_398385"/>
<evidence type="ECO:0000313" key="4">
    <source>
        <dbReference type="EMBL" id="EGO29544.1"/>
    </source>
</evidence>
<dbReference type="GeneID" id="18811802"/>
<dbReference type="GeneID" id="18811472"/>
<organism>
    <name type="scientific">Serpula lacrymans var. lacrymans (strain S7.9)</name>
    <name type="common">Dry rot fungus</name>
    <dbReference type="NCBI Taxonomy" id="578457"/>
    <lineage>
        <taxon>Eukaryota</taxon>
        <taxon>Fungi</taxon>
        <taxon>Dikarya</taxon>
        <taxon>Basidiomycota</taxon>
        <taxon>Agaricomycotina</taxon>
        <taxon>Agaricomycetes</taxon>
        <taxon>Agaricomycetidae</taxon>
        <taxon>Boletales</taxon>
        <taxon>Coniophorineae</taxon>
        <taxon>Serpulaceae</taxon>
        <taxon>Serpula</taxon>
    </lineage>
</organism>
<dbReference type="RefSeq" id="XP_007319031.1">
    <property type="nucleotide sequence ID" value="XM_007318969.1"/>
</dbReference>
<dbReference type="EMBL" id="GL945429">
    <property type="protein sequence ID" value="EGO29544.1"/>
    <property type="molecule type" value="Genomic_DNA"/>
</dbReference>
<dbReference type="EMBL" id="GL945438">
    <property type="protein sequence ID" value="EGO21777.1"/>
    <property type="molecule type" value="Genomic_DNA"/>
</dbReference>
<gene>
    <name evidence="5" type="ORF">SERLADRAFT_376047</name>
    <name evidence="4" type="ORF">SERLADRAFT_378551</name>
    <name evidence="3" type="ORF">SERLADRAFT_391080</name>
    <name evidence="2" type="ORF">SERLADRAFT_397128</name>
    <name evidence="1" type="ORF">SERLADRAFT_398385</name>
</gene>
<reference evidence="4" key="2">
    <citation type="submission" date="2011-04" db="EMBL/GenBank/DDBJ databases">
        <title>Evolution of plant cell wall degrading machinery underlies the functional diversity of forest fungi.</title>
        <authorList>
            <consortium name="US DOE Joint Genome Institute (JGI-PGF)"/>
            <person name="Eastwood D.C."/>
            <person name="Floudas D."/>
            <person name="Binder M."/>
            <person name="Majcherczyk A."/>
            <person name="Schneider P."/>
            <person name="Aerts A."/>
            <person name="Asiegbu F.O."/>
            <person name="Baker S.E."/>
            <person name="Barry K."/>
            <person name="Bendiksby M."/>
            <person name="Blumentritt M."/>
            <person name="Coutinho P.M."/>
            <person name="Cullen D."/>
            <person name="Cullen D."/>
            <person name="Gathman A."/>
            <person name="Goodell B."/>
            <person name="Henrissat B."/>
            <person name="Ihrmark K."/>
            <person name="Kauserud H."/>
            <person name="Kohler A."/>
            <person name="LaButti K."/>
            <person name="Lapidus A."/>
            <person name="Lavin J.L."/>
            <person name="Lee Y.-H."/>
            <person name="Lindquist E."/>
            <person name="Lilly W."/>
            <person name="Lucas S."/>
            <person name="Morin E."/>
            <person name="Murat C."/>
            <person name="Oguiza J.A."/>
            <person name="Park J."/>
            <person name="Pisabarro A.G."/>
            <person name="Riley R."/>
            <person name="Rosling A."/>
            <person name="Salamov A."/>
            <person name="Schmidt O."/>
            <person name="Schmutz J."/>
            <person name="Skrede I."/>
            <person name="Stenlid J."/>
            <person name="Wiebenga A."/>
            <person name="Xie X."/>
            <person name="Kues U."/>
            <person name="Hibbett D.S."/>
            <person name="Hoffmeister D."/>
            <person name="Hogberg N."/>
            <person name="Martin F."/>
            <person name="Grigoriev I.V."/>
            <person name="Watkinson S.C."/>
        </authorList>
    </citation>
    <scope>NUCLEOTIDE SEQUENCE</scope>
    <source>
        <strain evidence="4">S7.9</strain>
    </source>
</reference>
<dbReference type="Proteomes" id="UP000008064">
    <property type="component" value="Unassembled WGS sequence"/>
</dbReference>
<dbReference type="GeneID" id="18810770"/>
<evidence type="ECO:0000313" key="3">
    <source>
        <dbReference type="EMBL" id="EGO25012.1"/>
    </source>
</evidence>
<accession>F8NJ60</accession>
<dbReference type="EMBL" id="GL945428">
    <property type="protein sequence ID" value="EGO30808.1"/>
    <property type="molecule type" value="Genomic_DNA"/>
</dbReference>
<dbReference type="KEGG" id="sla:SERLADRAFT_397128"/>
<dbReference type="EMBL" id="GL945439">
    <property type="protein sequence ID" value="EGO21094.1"/>
    <property type="molecule type" value="Genomic_DNA"/>
</dbReference>
<evidence type="ECO:0000313" key="1">
    <source>
        <dbReference type="EMBL" id="EGO21094.1"/>
    </source>
</evidence>
<dbReference type="KEGG" id="sla:SERLADRAFT_378551"/>
<proteinExistence type="predicted"/>
<dbReference type="RefSeq" id="XP_007322051.1">
    <property type="nucleotide sequence ID" value="XM_007321989.1"/>
</dbReference>
<sequence length="59" mass="6755">MRFAASMAIWPRRLWSSVADMRSTAALALSWRRFVPRDWYTPPTLDGLVACLIHTAYGN</sequence>